<name>A0A0A2C4G3_PROMR</name>
<protein>
    <submittedName>
        <fullName evidence="1">Uncharacterized protein</fullName>
    </submittedName>
</protein>
<dbReference type="EMBL" id="JNAX01000009">
    <property type="protein sequence ID" value="KGG21208.1"/>
    <property type="molecule type" value="Genomic_DNA"/>
</dbReference>
<comment type="caution">
    <text evidence="1">The sequence shown here is derived from an EMBL/GenBank/DDBJ whole genome shotgun (WGS) entry which is preliminary data.</text>
</comment>
<reference evidence="2" key="1">
    <citation type="journal article" date="2014" name="Sci. Data">
        <title>Genomes of diverse isolates of the marine cyanobacterium Prochlorococcus.</title>
        <authorList>
            <person name="Biller S."/>
            <person name="Berube P."/>
            <person name="Thompson J."/>
            <person name="Kelly L."/>
            <person name="Roggensack S."/>
            <person name="Awad L."/>
            <person name="Roache-Johnson K."/>
            <person name="Ding H."/>
            <person name="Giovannoni S.J."/>
            <person name="Moore L.R."/>
            <person name="Chisholm S.W."/>
        </authorList>
    </citation>
    <scope>NUCLEOTIDE SEQUENCE [LARGE SCALE GENOMIC DNA]</scope>
    <source>
        <strain evidence="2">PAC1</strain>
    </source>
</reference>
<dbReference type="Proteomes" id="UP000030392">
    <property type="component" value="Unassembled WGS sequence"/>
</dbReference>
<organism evidence="1 2">
    <name type="scientific">Prochlorococcus marinus str. PAC1</name>
    <dbReference type="NCBI Taxonomy" id="59924"/>
    <lineage>
        <taxon>Bacteria</taxon>
        <taxon>Bacillati</taxon>
        <taxon>Cyanobacteriota</taxon>
        <taxon>Cyanophyceae</taxon>
        <taxon>Synechococcales</taxon>
        <taxon>Prochlorococcaceae</taxon>
        <taxon>Prochlorococcus</taxon>
    </lineage>
</organism>
<gene>
    <name evidence="1" type="ORF">EV03_0681</name>
</gene>
<evidence type="ECO:0000313" key="1">
    <source>
        <dbReference type="EMBL" id="KGG21208.1"/>
    </source>
</evidence>
<proteinExistence type="predicted"/>
<accession>A0A0A2C4G3</accession>
<dbReference type="AlphaFoldDB" id="A0A0A2C4G3"/>
<evidence type="ECO:0000313" key="2">
    <source>
        <dbReference type="Proteomes" id="UP000030392"/>
    </source>
</evidence>
<sequence>MTDATYKKTALKVLVLWNLPALLLLAGAFQVGSSVIV</sequence>